<sequence length="108" mass="12053">MPTPLDRATSQRVGDFWSWNLIYVAPFFAFAALVTGVAAWSIWGQDLFPSSDPTGDPDTWTHDQCIAWLNHRNLHPSPLATTAELLERIKANLRVARDGNYGATGRQN</sequence>
<keyword evidence="2" id="KW-1185">Reference proteome</keyword>
<accession>A0A163A3M4</accession>
<protein>
    <submittedName>
        <fullName evidence="1">Uncharacterized protein</fullName>
    </submittedName>
</protein>
<dbReference type="AlphaFoldDB" id="A0A163A3M4"/>
<evidence type="ECO:0000313" key="1">
    <source>
        <dbReference type="EMBL" id="KZM20963.1"/>
    </source>
</evidence>
<reference evidence="1 2" key="1">
    <citation type="journal article" date="2016" name="Sci. Rep.">
        <title>Draft genome sequencing and secretome analysis of fungal phytopathogen Ascochyta rabiei provides insight into the necrotrophic effector repertoire.</title>
        <authorList>
            <person name="Verma S."/>
            <person name="Gazara R.K."/>
            <person name="Nizam S."/>
            <person name="Parween S."/>
            <person name="Chattopadhyay D."/>
            <person name="Verma P.K."/>
        </authorList>
    </citation>
    <scope>NUCLEOTIDE SEQUENCE [LARGE SCALE GENOMIC DNA]</scope>
    <source>
        <strain evidence="1 2">ArDII</strain>
    </source>
</reference>
<proteinExistence type="predicted"/>
<evidence type="ECO:0000313" key="2">
    <source>
        <dbReference type="Proteomes" id="UP000076837"/>
    </source>
</evidence>
<comment type="caution">
    <text evidence="1">The sequence shown here is derived from an EMBL/GenBank/DDBJ whole genome shotgun (WGS) entry which is preliminary data.</text>
</comment>
<dbReference type="EMBL" id="JYNV01000260">
    <property type="protein sequence ID" value="KZM20963.1"/>
    <property type="molecule type" value="Genomic_DNA"/>
</dbReference>
<name>A0A163A3M4_DIDRA</name>
<dbReference type="Proteomes" id="UP000076837">
    <property type="component" value="Unassembled WGS sequence"/>
</dbReference>
<gene>
    <name evidence="1" type="ORF">ST47_g7897</name>
</gene>
<dbReference type="OrthoDB" id="5341873at2759"/>
<organism evidence="1 2">
    <name type="scientific">Didymella rabiei</name>
    <name type="common">Chickpea ascochyta blight fungus</name>
    <name type="synonym">Mycosphaerella rabiei</name>
    <dbReference type="NCBI Taxonomy" id="5454"/>
    <lineage>
        <taxon>Eukaryota</taxon>
        <taxon>Fungi</taxon>
        <taxon>Dikarya</taxon>
        <taxon>Ascomycota</taxon>
        <taxon>Pezizomycotina</taxon>
        <taxon>Dothideomycetes</taxon>
        <taxon>Pleosporomycetidae</taxon>
        <taxon>Pleosporales</taxon>
        <taxon>Pleosporineae</taxon>
        <taxon>Didymellaceae</taxon>
        <taxon>Ascochyta</taxon>
    </lineage>
</organism>